<evidence type="ECO:0000313" key="2">
    <source>
        <dbReference type="EMBL" id="MCZ2655926.1"/>
    </source>
</evidence>
<dbReference type="EMBL" id="QRJE01000024">
    <property type="protein sequence ID" value="RHH09398.1"/>
    <property type="molecule type" value="Genomic_DNA"/>
</dbReference>
<dbReference type="PROSITE" id="PS51257">
    <property type="entry name" value="PROKAR_LIPOPROTEIN"/>
    <property type="match status" value="1"/>
</dbReference>
<name>A0A0I9SDG9_BACFG</name>
<dbReference type="AlphaFoldDB" id="A0A0I9SDG9"/>
<accession>A0A0I9SDG9</accession>
<reference evidence="2" key="4">
    <citation type="submission" date="2022-12" db="EMBL/GenBank/DDBJ databases">
        <title>Development of a Multilocus Sequence Typing Scheme for Bacteroides fragilis Based on Whole Genome Sequencing Data and Clinical Application.</title>
        <authorList>
            <person name="Nielsen F.D."/>
            <person name="Justesen U.S."/>
        </authorList>
    </citation>
    <scope>NUCLEOTIDE SEQUENCE</scope>
    <source>
        <strain evidence="2">BF_BC_ODE_DK_2015_2</strain>
    </source>
</reference>
<dbReference type="Proteomes" id="UP000266644">
    <property type="component" value="Unassembled WGS sequence"/>
</dbReference>
<evidence type="ECO:0000313" key="1">
    <source>
        <dbReference type="EMBL" id="KFX76206.1"/>
    </source>
</evidence>
<comment type="caution">
    <text evidence="1">The sequence shown here is derived from an EMBL/GenBank/DDBJ whole genome shotgun (WGS) entry which is preliminary data.</text>
</comment>
<reference evidence="1" key="1">
    <citation type="book" date="2014" name="THE 24TH EUROPEAN CONGRESS OF CLINICAL MICROBIOLOGY AND INFECTIOUS DISEASES" publisher="ECCMID 2014" city="Barcelona, Spain">
        <title>Identification of resistance genes in three multidrug-resistant Bacteroides fragilis isolates by whole genome sequencing.</title>
        <editorList>
            <person name="Unknown"/>
            <person name="A."/>
        </editorList>
        <authorList>
            <person name="Sydenham T.V."/>
            <person name="Hasman H."/>
            <person name="Wang M."/>
            <person name="Soki J."/>
            <person name="Nagy E."/>
            <person name="Justesen U.S."/>
        </authorList>
    </citation>
    <scope>NUCLEOTIDE SEQUENCE</scope>
    <source>
        <strain evidence="1">DCMOUH0018B</strain>
    </source>
</reference>
<proteinExistence type="predicted"/>
<gene>
    <name evidence="3" type="ORF">DW228_15400</name>
    <name evidence="1" type="ORF">EE52_0202775</name>
    <name evidence="2" type="ORF">O1422_17345</name>
</gene>
<dbReference type="RefSeq" id="WP_044299618.1">
    <property type="nucleotide sequence ID" value="NZ_CAEUHN010000001.1"/>
</dbReference>
<dbReference type="PATRIC" id="fig|817.53.peg.592"/>
<evidence type="ECO:0000313" key="4">
    <source>
        <dbReference type="Proteomes" id="UP000266644"/>
    </source>
</evidence>
<sequence>MNRTFITRECLGKALWLCLCLSITGCAEDDRMTPLSADSGDTADELIPIHISLAGNNDYHSSSFNDASTRSHPPLIAEWVGVKAFSPTRTGEQPDYEGPRIDSMELTEDILPQVNTRAATVPVGVYFRLIVFRKSGNNYVFQSAADYTSNGTGTPVLKQGKLLTRSGTIRVVGYSFNTTAAADLGTIPSTYAYNSSTVSIPNMNKDFMTFDSGDITNVNSLSHNLLPVSFGQKLCKLTITISPTGFPSNTISNCTGVYVKQGGNSTSWKIGPSTNVVAANTNNTAAFSPNTTLSTTIRMVPFAGARTITVHFNTLTINGRTVPNNTEITSTQSVQLKEGKSYTMKIQFKKAIGINVPYGDINLTQNGCTANDKTILSKLRWAEGNLNSQSNYNLTWASSTTDYGYYYIWKNVYVSSGYTGYGAVDPCTRLDESKYGSGWRTPTRNEFTSLSRCSKKQLVKYNGTQGMWFMNSSIGLFLPAAGWRDGNKGSGTAATTYTDGTGSYYWSSDLNGNSGYGLYIRNNDVFVDGNGNRQSGVSVRCVRNL</sequence>
<dbReference type="EMBL" id="JMZZ02000039">
    <property type="protein sequence ID" value="KFX76206.1"/>
    <property type="molecule type" value="Genomic_DNA"/>
</dbReference>
<reference evidence="1" key="2">
    <citation type="submission" date="2014-07" db="EMBL/GenBank/DDBJ databases">
        <title>Genetics and epidemiology of antimicrobial resistance in B. fragilis group.</title>
        <authorList>
            <person name="Sydenham T.V."/>
            <person name="Hasman H."/>
            <person name="Kemp M."/>
            <person name="Justesen U.S."/>
        </authorList>
    </citation>
    <scope>NUCLEOTIDE SEQUENCE [LARGE SCALE GENOMIC DNA]</scope>
    <source>
        <strain evidence="1">DCMOUH0018B</strain>
    </source>
</reference>
<protein>
    <submittedName>
        <fullName evidence="2">DUF1566 domain-containing protein</fullName>
    </submittedName>
</protein>
<evidence type="ECO:0000313" key="3">
    <source>
        <dbReference type="EMBL" id="RHH09398.1"/>
    </source>
</evidence>
<reference evidence="3 4" key="3">
    <citation type="submission" date="2018-08" db="EMBL/GenBank/DDBJ databases">
        <title>A genome reference for cultivated species of the human gut microbiota.</title>
        <authorList>
            <person name="Zou Y."/>
            <person name="Xue W."/>
            <person name="Luo G."/>
        </authorList>
    </citation>
    <scope>NUCLEOTIDE SEQUENCE [LARGE SCALE GENOMIC DNA]</scope>
    <source>
        <strain evidence="3 4">AM18-6</strain>
    </source>
</reference>
<dbReference type="Proteomes" id="UP001075704">
    <property type="component" value="Unassembled WGS sequence"/>
</dbReference>
<organism evidence="1">
    <name type="scientific">Bacteroides fragilis</name>
    <dbReference type="NCBI Taxonomy" id="817"/>
    <lineage>
        <taxon>Bacteria</taxon>
        <taxon>Pseudomonadati</taxon>
        <taxon>Bacteroidota</taxon>
        <taxon>Bacteroidia</taxon>
        <taxon>Bacteroidales</taxon>
        <taxon>Bacteroidaceae</taxon>
        <taxon>Bacteroides</taxon>
    </lineage>
</organism>
<dbReference type="EMBL" id="JAPUAC010000015">
    <property type="protein sequence ID" value="MCZ2655926.1"/>
    <property type="molecule type" value="Genomic_DNA"/>
</dbReference>